<dbReference type="PANTHER" id="PTHR43783:SF1">
    <property type="entry name" value="UDP-N-ACETYLGLUCOSAMINE 1-CARBOXYVINYLTRANSFERASE"/>
    <property type="match status" value="1"/>
</dbReference>
<dbReference type="STRING" id="335541.Swol_2377"/>
<evidence type="ECO:0000259" key="13">
    <source>
        <dbReference type="Pfam" id="PF00275"/>
    </source>
</evidence>
<dbReference type="Pfam" id="PF00275">
    <property type="entry name" value="EPSP_synthase"/>
    <property type="match status" value="1"/>
</dbReference>
<keyword evidence="15" id="KW-1185">Reference proteome</keyword>
<dbReference type="NCBIfam" id="TIGR01072">
    <property type="entry name" value="murA"/>
    <property type="match status" value="1"/>
</dbReference>
<evidence type="ECO:0000256" key="12">
    <source>
        <dbReference type="HAMAP-Rule" id="MF_00111"/>
    </source>
</evidence>
<gene>
    <name evidence="12" type="primary">murA</name>
    <name evidence="14" type="ordered locus">Swol_2377</name>
</gene>
<dbReference type="GO" id="GO:0071555">
    <property type="term" value="P:cell wall organization"/>
    <property type="evidence" value="ECO:0007669"/>
    <property type="project" value="UniProtKB-KW"/>
</dbReference>
<keyword evidence="12" id="KW-0670">Pyruvate</keyword>
<organism evidence="14 15">
    <name type="scientific">Syntrophomonas wolfei subsp. wolfei (strain DSM 2245B / Goettingen)</name>
    <dbReference type="NCBI Taxonomy" id="335541"/>
    <lineage>
        <taxon>Bacteria</taxon>
        <taxon>Bacillati</taxon>
        <taxon>Bacillota</taxon>
        <taxon>Clostridia</taxon>
        <taxon>Eubacteriales</taxon>
        <taxon>Syntrophomonadaceae</taxon>
        <taxon>Syntrophomonas</taxon>
    </lineage>
</organism>
<evidence type="ECO:0000256" key="7">
    <source>
        <dbReference type="ARBA" id="ARBA00022984"/>
    </source>
</evidence>
<keyword evidence="3 12" id="KW-0963">Cytoplasm</keyword>
<dbReference type="Gene3D" id="3.65.10.10">
    <property type="entry name" value="Enolpyruvate transferase domain"/>
    <property type="match status" value="2"/>
</dbReference>
<keyword evidence="4 12" id="KW-0132">Cell division</keyword>
<evidence type="ECO:0000256" key="9">
    <source>
        <dbReference type="ARBA" id="ARBA00023316"/>
    </source>
</evidence>
<feature type="binding site" evidence="12">
    <location>
        <begin position="119"/>
        <end position="123"/>
    </location>
    <ligand>
        <name>UDP-N-acetyl-alpha-D-glucosamine</name>
        <dbReference type="ChEBI" id="CHEBI:57705"/>
    </ligand>
</feature>
<feature type="binding site" evidence="12">
    <location>
        <position position="324"/>
    </location>
    <ligand>
        <name>UDP-N-acetyl-alpha-D-glucosamine</name>
        <dbReference type="ChEBI" id="CHEBI:57705"/>
    </ligand>
</feature>
<feature type="active site" description="Proton donor" evidence="12">
    <location>
        <position position="114"/>
    </location>
</feature>
<evidence type="ECO:0000256" key="11">
    <source>
        <dbReference type="ARBA" id="ARBA00047527"/>
    </source>
</evidence>
<dbReference type="FunFam" id="3.65.10.10:FF:000001">
    <property type="entry name" value="UDP-N-acetylglucosamine 1-carboxyvinyltransferase"/>
    <property type="match status" value="1"/>
</dbReference>
<feature type="modified residue" description="2-(S-cysteinyl)pyruvic acid O-phosphothioketal" evidence="12">
    <location>
        <position position="114"/>
    </location>
</feature>
<dbReference type="InterPro" id="IPR036968">
    <property type="entry name" value="Enolpyruvate_Tfrase_sf"/>
</dbReference>
<dbReference type="EC" id="2.5.1.7" evidence="12"/>
<dbReference type="CDD" id="cd01555">
    <property type="entry name" value="UdpNAET"/>
    <property type="match status" value="1"/>
</dbReference>
<dbReference type="HOGENOM" id="CLU_027387_0_0_9"/>
<evidence type="ECO:0000256" key="6">
    <source>
        <dbReference type="ARBA" id="ARBA00022960"/>
    </source>
</evidence>
<keyword evidence="5 12" id="KW-0808">Transferase</keyword>
<dbReference type="GO" id="GO:0051301">
    <property type="term" value="P:cell division"/>
    <property type="evidence" value="ECO:0007669"/>
    <property type="project" value="UniProtKB-KW"/>
</dbReference>
<evidence type="ECO:0000256" key="8">
    <source>
        <dbReference type="ARBA" id="ARBA00023306"/>
    </source>
</evidence>
<feature type="binding site" evidence="12">
    <location>
        <position position="302"/>
    </location>
    <ligand>
        <name>UDP-N-acetyl-alpha-D-glucosamine</name>
        <dbReference type="ChEBI" id="CHEBI:57705"/>
    </ligand>
</feature>
<dbReference type="HAMAP" id="MF_00111">
    <property type="entry name" value="MurA"/>
    <property type="match status" value="1"/>
</dbReference>
<reference evidence="15" key="1">
    <citation type="journal article" date="2010" name="Environ. Microbiol.">
        <title>The genome of Syntrophomonas wolfei: new insights into syntrophic metabolism and biohydrogen production.</title>
        <authorList>
            <person name="Sieber J.R."/>
            <person name="Sims D.R."/>
            <person name="Han C."/>
            <person name="Kim E."/>
            <person name="Lykidis A."/>
            <person name="Lapidus A.L."/>
            <person name="McDonnald E."/>
            <person name="Rohlin L."/>
            <person name="Culley D.E."/>
            <person name="Gunsalus R."/>
            <person name="McInerney M.J."/>
        </authorList>
    </citation>
    <scope>NUCLEOTIDE SEQUENCE [LARGE SCALE GENOMIC DNA]</scope>
    <source>
        <strain evidence="15">DSM 2245B / Goettingen</strain>
    </source>
</reference>
<dbReference type="NCBIfam" id="NF006873">
    <property type="entry name" value="PRK09369.1"/>
    <property type="match status" value="1"/>
</dbReference>
<sequence>MAITVENSENISGEVEVSSSKNAILPILAASLLSDDKVTVNKVPEINDVSIIKTLINSLGVEVEESAKSICSFGMPQNNHPPYELVRQIRASFLVMGPLLARKGKVRISFPGGCAIGNRPIDLHLKGFQALGARINLSCGDVIATAKKLKGNHIYLDFPSVGATENILMAASMAEGRTYIENAALEPEVVDLANFINSMGGKISGAGSNVIKVDGVKKMTGANYTPIPDRIEAGTYMVAAAATAGNVLVKNVIPEHLKAIIAKLIESGAEVEEEKAQVRVKRNKKIKPVYIKTLPYPGFPTDMQAQFMAYLSRAEGSSVVTESVFENRFMHVQELLRMGAKIKTEGRTAIIKGTQEISGASVKATDLRAGAALLIAGLTAKGSTIISESEHIDRGYEKIVEKLSGLGARIYRKL</sequence>
<evidence type="ECO:0000256" key="3">
    <source>
        <dbReference type="ARBA" id="ARBA00022490"/>
    </source>
</evidence>
<evidence type="ECO:0000313" key="14">
    <source>
        <dbReference type="EMBL" id="ABI69666.1"/>
    </source>
</evidence>
<evidence type="ECO:0000313" key="15">
    <source>
        <dbReference type="Proteomes" id="UP000001968"/>
    </source>
</evidence>
<keyword evidence="7 12" id="KW-0573">Peptidoglycan synthesis</keyword>
<comment type="caution">
    <text evidence="12">Lacks conserved residue(s) required for the propagation of feature annotation.</text>
</comment>
<feature type="binding site" evidence="12">
    <location>
        <position position="90"/>
    </location>
    <ligand>
        <name>UDP-N-acetyl-alpha-D-glucosamine</name>
        <dbReference type="ChEBI" id="CHEBI:57705"/>
    </ligand>
</feature>
<evidence type="ECO:0000256" key="2">
    <source>
        <dbReference type="ARBA" id="ARBA00004752"/>
    </source>
</evidence>
<dbReference type="GO" id="GO:0009252">
    <property type="term" value="P:peptidoglycan biosynthetic process"/>
    <property type="evidence" value="ECO:0007669"/>
    <property type="project" value="UniProtKB-UniRule"/>
</dbReference>
<evidence type="ECO:0000256" key="5">
    <source>
        <dbReference type="ARBA" id="ARBA00022679"/>
    </source>
</evidence>
<accession>Q0AUD8</accession>
<proteinExistence type="inferred from homology"/>
<dbReference type="GO" id="GO:0019277">
    <property type="term" value="P:UDP-N-acetylgalactosamine biosynthetic process"/>
    <property type="evidence" value="ECO:0007669"/>
    <property type="project" value="InterPro"/>
</dbReference>
<dbReference type="RefSeq" id="WP_011641750.1">
    <property type="nucleotide sequence ID" value="NC_008346.1"/>
</dbReference>
<feature type="binding site" evidence="12">
    <location>
        <begin position="21"/>
        <end position="22"/>
    </location>
    <ligand>
        <name>phosphoenolpyruvate</name>
        <dbReference type="ChEBI" id="CHEBI:58702"/>
    </ligand>
</feature>
<dbReference type="GO" id="GO:0008760">
    <property type="term" value="F:UDP-N-acetylglucosamine 1-carboxyvinyltransferase activity"/>
    <property type="evidence" value="ECO:0007669"/>
    <property type="project" value="UniProtKB-UniRule"/>
</dbReference>
<evidence type="ECO:0000256" key="10">
    <source>
        <dbReference type="ARBA" id="ARBA00038367"/>
    </source>
</evidence>
<dbReference type="AlphaFoldDB" id="Q0AUD8"/>
<dbReference type="InterPro" id="IPR005750">
    <property type="entry name" value="UDP_GlcNAc_COvinyl_MurA"/>
</dbReference>
<evidence type="ECO:0000256" key="1">
    <source>
        <dbReference type="ARBA" id="ARBA00004496"/>
    </source>
</evidence>
<keyword evidence="8 12" id="KW-0131">Cell cycle</keyword>
<comment type="pathway">
    <text evidence="2 12">Cell wall biogenesis; peptidoglycan biosynthesis.</text>
</comment>
<dbReference type="InterPro" id="IPR013792">
    <property type="entry name" value="RNA3'P_cycl/enolpyr_Trfase_a/b"/>
</dbReference>
<dbReference type="UniPathway" id="UPA00219"/>
<protein>
    <recommendedName>
        <fullName evidence="12">UDP-N-acetylglucosamine 1-carboxyvinyltransferase</fullName>
        <ecNumber evidence="12">2.5.1.7</ecNumber>
    </recommendedName>
    <alternativeName>
        <fullName evidence="12">Enoylpyruvate transferase</fullName>
    </alternativeName>
    <alternativeName>
        <fullName evidence="12">UDP-N-acetylglucosamine enolpyruvyl transferase</fullName>
        <shortName evidence="12">EPT</shortName>
    </alternativeName>
</protein>
<dbReference type="InterPro" id="IPR001986">
    <property type="entry name" value="Enolpyruvate_Tfrase_dom"/>
</dbReference>
<dbReference type="Proteomes" id="UP000001968">
    <property type="component" value="Chromosome"/>
</dbReference>
<dbReference type="SUPFAM" id="SSF55205">
    <property type="entry name" value="EPT/RTPC-like"/>
    <property type="match status" value="1"/>
</dbReference>
<comment type="function">
    <text evidence="12">Cell wall formation. Adds enolpyruvyl to UDP-N-acetylglucosamine.</text>
</comment>
<comment type="catalytic activity">
    <reaction evidence="11 12">
        <text>phosphoenolpyruvate + UDP-N-acetyl-alpha-D-glucosamine = UDP-N-acetyl-3-O-(1-carboxyvinyl)-alpha-D-glucosamine + phosphate</text>
        <dbReference type="Rhea" id="RHEA:18681"/>
        <dbReference type="ChEBI" id="CHEBI:43474"/>
        <dbReference type="ChEBI" id="CHEBI:57705"/>
        <dbReference type="ChEBI" id="CHEBI:58702"/>
        <dbReference type="ChEBI" id="CHEBI:68483"/>
        <dbReference type="EC" id="2.5.1.7"/>
    </reaction>
</comment>
<dbReference type="InterPro" id="IPR050068">
    <property type="entry name" value="MurA_subfamily"/>
</dbReference>
<dbReference type="KEGG" id="swo:Swol_2377"/>
<feature type="domain" description="Enolpyruvate transferase" evidence="13">
    <location>
        <begin position="6"/>
        <end position="403"/>
    </location>
</feature>
<keyword evidence="9 12" id="KW-0961">Cell wall biogenesis/degradation</keyword>
<comment type="subcellular location">
    <subcellularLocation>
        <location evidence="1 12">Cytoplasm</location>
    </subcellularLocation>
</comment>
<dbReference type="OrthoDB" id="9803760at2"/>
<name>Q0AUD8_SYNWW</name>
<dbReference type="PANTHER" id="PTHR43783">
    <property type="entry name" value="UDP-N-ACETYLGLUCOSAMINE 1-CARBOXYVINYLTRANSFERASE"/>
    <property type="match status" value="1"/>
</dbReference>
<dbReference type="GO" id="GO:0005737">
    <property type="term" value="C:cytoplasm"/>
    <property type="evidence" value="ECO:0007669"/>
    <property type="project" value="UniProtKB-SubCell"/>
</dbReference>
<dbReference type="eggNOG" id="COG0766">
    <property type="taxonomic scope" value="Bacteria"/>
</dbReference>
<dbReference type="EMBL" id="CP000448">
    <property type="protein sequence ID" value="ABI69666.1"/>
    <property type="molecule type" value="Genomic_DNA"/>
</dbReference>
<evidence type="ECO:0000256" key="4">
    <source>
        <dbReference type="ARBA" id="ARBA00022618"/>
    </source>
</evidence>
<keyword evidence="6 12" id="KW-0133">Cell shape</keyword>
<comment type="similarity">
    <text evidence="10 12">Belongs to the EPSP synthase family. MurA subfamily.</text>
</comment>
<dbReference type="GO" id="GO:0008360">
    <property type="term" value="P:regulation of cell shape"/>
    <property type="evidence" value="ECO:0007669"/>
    <property type="project" value="UniProtKB-KW"/>
</dbReference>